<feature type="non-terminal residue" evidence="1">
    <location>
        <position position="1"/>
    </location>
</feature>
<proteinExistence type="predicted"/>
<reference evidence="1" key="1">
    <citation type="submission" date="2015-12" db="EMBL/GenBank/DDBJ databases">
        <title>Gene expression during late stages of embryo sac development: a critical building block for successful pollen-pistil interactions.</title>
        <authorList>
            <person name="Liu Y."/>
            <person name="Joly V."/>
            <person name="Sabar M."/>
            <person name="Matton D.P."/>
        </authorList>
    </citation>
    <scope>NUCLEOTIDE SEQUENCE</scope>
</reference>
<accession>A0A0V0GSD0</accession>
<dbReference type="AlphaFoldDB" id="A0A0V0GSD0"/>
<organism evidence="1">
    <name type="scientific">Solanum chacoense</name>
    <name type="common">Chaco potato</name>
    <dbReference type="NCBI Taxonomy" id="4108"/>
    <lineage>
        <taxon>Eukaryota</taxon>
        <taxon>Viridiplantae</taxon>
        <taxon>Streptophyta</taxon>
        <taxon>Embryophyta</taxon>
        <taxon>Tracheophyta</taxon>
        <taxon>Spermatophyta</taxon>
        <taxon>Magnoliopsida</taxon>
        <taxon>eudicotyledons</taxon>
        <taxon>Gunneridae</taxon>
        <taxon>Pentapetalae</taxon>
        <taxon>asterids</taxon>
        <taxon>lamiids</taxon>
        <taxon>Solanales</taxon>
        <taxon>Solanaceae</taxon>
        <taxon>Solanoideae</taxon>
        <taxon>Solaneae</taxon>
        <taxon>Solanum</taxon>
    </lineage>
</organism>
<evidence type="ECO:0000313" key="1">
    <source>
        <dbReference type="EMBL" id="JAP11140.1"/>
    </source>
</evidence>
<dbReference type="EMBL" id="GEDG01031864">
    <property type="protein sequence ID" value="JAP11140.1"/>
    <property type="molecule type" value="Transcribed_RNA"/>
</dbReference>
<name>A0A0V0GSD0_SOLCH</name>
<sequence length="69" mass="7995">FKDSPENNNITYKSNQIHLNFILIHNQCHITYPNKRLEPMDPKHMAQAPMKVIDCTSLNCVSVPDMNQL</sequence>
<protein>
    <submittedName>
        <fullName evidence="1">Putative ovule protein</fullName>
    </submittedName>
</protein>